<feature type="domain" description="AB hydrolase-1" evidence="1">
    <location>
        <begin position="40"/>
        <end position="272"/>
    </location>
</feature>
<dbReference type="InterPro" id="IPR029058">
    <property type="entry name" value="AB_hydrolase_fold"/>
</dbReference>
<organism evidence="2 3">
    <name type="scientific">Fusarium sarcochroum</name>
    <dbReference type="NCBI Taxonomy" id="1208366"/>
    <lineage>
        <taxon>Eukaryota</taxon>
        <taxon>Fungi</taxon>
        <taxon>Dikarya</taxon>
        <taxon>Ascomycota</taxon>
        <taxon>Pezizomycotina</taxon>
        <taxon>Sordariomycetes</taxon>
        <taxon>Hypocreomycetidae</taxon>
        <taxon>Hypocreales</taxon>
        <taxon>Nectriaceae</taxon>
        <taxon>Fusarium</taxon>
        <taxon>Fusarium lateritium species complex</taxon>
    </lineage>
</organism>
<dbReference type="AlphaFoldDB" id="A0A8H4U6G5"/>
<dbReference type="Pfam" id="PF00561">
    <property type="entry name" value="Abhydrolase_1"/>
    <property type="match status" value="1"/>
</dbReference>
<reference evidence="2" key="1">
    <citation type="journal article" date="2020" name="BMC Genomics">
        <title>Correction to: Identification and distribution of gene clusters required for synthesis of sphingolipid metabolism inhibitors in diverse species of the filamentous fungus Fusarium.</title>
        <authorList>
            <person name="Kim H.S."/>
            <person name="Lohmar J.M."/>
            <person name="Busman M."/>
            <person name="Brown D.W."/>
            <person name="Naumann T.A."/>
            <person name="Divon H.H."/>
            <person name="Lysoe E."/>
            <person name="Uhlig S."/>
            <person name="Proctor R.H."/>
        </authorList>
    </citation>
    <scope>NUCLEOTIDE SEQUENCE</scope>
    <source>
        <strain evidence="2">NRRL 20472</strain>
    </source>
</reference>
<dbReference type="Gene3D" id="3.40.50.1820">
    <property type="entry name" value="alpha/beta hydrolase"/>
    <property type="match status" value="1"/>
</dbReference>
<dbReference type="PANTHER" id="PTHR43433">
    <property type="entry name" value="HYDROLASE, ALPHA/BETA FOLD FAMILY PROTEIN"/>
    <property type="match status" value="1"/>
</dbReference>
<keyword evidence="3" id="KW-1185">Reference proteome</keyword>
<proteinExistence type="predicted"/>
<dbReference type="SUPFAM" id="SSF53474">
    <property type="entry name" value="alpha/beta-Hydrolases"/>
    <property type="match status" value="1"/>
</dbReference>
<sequence length="296" mass="33242">MTTYETAQDQFVTVDGVKFAYRRFGLDHGVPLTLLMHFRGTMDHWDPALINPIAAKRPIITIDNAGVGRSEGEVPKRFTQWAQYYIDVLRAIGVKKTDVLGFSMGGCVAQLVALNGQDLVRRLILCGTMPSSGEGTVAASSLEPFNRLKAAETEEEQRDAFLMSMFNTSDKSRVAGEAAWKRITGARRDRSNHVDPTNSHRQAIAFAKFMDPKQAKNASYDRLEEIRIPVLIANGSEDLLLPTENSYVMWKKLKNAKAQLHLYPDSGHGFLWQYADEFSKLINNFLDSEPRLSSRL</sequence>
<comment type="caution">
    <text evidence="2">The sequence shown here is derived from an EMBL/GenBank/DDBJ whole genome shotgun (WGS) entry which is preliminary data.</text>
</comment>
<dbReference type="OrthoDB" id="8119704at2759"/>
<dbReference type="PANTHER" id="PTHR43433:SF5">
    <property type="entry name" value="AB HYDROLASE-1 DOMAIN-CONTAINING PROTEIN"/>
    <property type="match status" value="1"/>
</dbReference>
<evidence type="ECO:0000313" key="2">
    <source>
        <dbReference type="EMBL" id="KAF4970678.1"/>
    </source>
</evidence>
<dbReference type="InterPro" id="IPR000073">
    <property type="entry name" value="AB_hydrolase_1"/>
</dbReference>
<dbReference type="Proteomes" id="UP000622797">
    <property type="component" value="Unassembled WGS sequence"/>
</dbReference>
<dbReference type="PRINTS" id="PR00111">
    <property type="entry name" value="ABHYDROLASE"/>
</dbReference>
<name>A0A8H4U6G5_9HYPO</name>
<gene>
    <name evidence="2" type="ORF">FSARC_2309</name>
</gene>
<reference evidence="2" key="2">
    <citation type="submission" date="2020-05" db="EMBL/GenBank/DDBJ databases">
        <authorList>
            <person name="Kim H.-S."/>
            <person name="Proctor R.H."/>
            <person name="Brown D.W."/>
        </authorList>
    </citation>
    <scope>NUCLEOTIDE SEQUENCE</scope>
    <source>
        <strain evidence="2">NRRL 20472</strain>
    </source>
</reference>
<accession>A0A8H4U6G5</accession>
<dbReference type="EMBL" id="JABEXW010000113">
    <property type="protein sequence ID" value="KAF4970678.1"/>
    <property type="molecule type" value="Genomic_DNA"/>
</dbReference>
<evidence type="ECO:0000259" key="1">
    <source>
        <dbReference type="Pfam" id="PF00561"/>
    </source>
</evidence>
<protein>
    <recommendedName>
        <fullName evidence="1">AB hydrolase-1 domain-containing protein</fullName>
    </recommendedName>
</protein>
<dbReference type="InterPro" id="IPR050471">
    <property type="entry name" value="AB_hydrolase"/>
</dbReference>
<evidence type="ECO:0000313" key="3">
    <source>
        <dbReference type="Proteomes" id="UP000622797"/>
    </source>
</evidence>